<dbReference type="CDD" id="cd02440">
    <property type="entry name" value="AdoMet_MTases"/>
    <property type="match status" value="1"/>
</dbReference>
<dbReference type="SUPFAM" id="SSF53335">
    <property type="entry name" value="S-adenosyl-L-methionine-dependent methyltransferases"/>
    <property type="match status" value="1"/>
</dbReference>
<dbReference type="Proteomes" id="UP001354989">
    <property type="component" value="Chromosome"/>
</dbReference>
<dbReference type="Pfam" id="PF13649">
    <property type="entry name" value="Methyltransf_25"/>
    <property type="match status" value="1"/>
</dbReference>
<protein>
    <recommendedName>
        <fullName evidence="2">Methyltransferase domain-containing protein</fullName>
    </recommendedName>
</protein>
<feature type="domain" description="Methyltransferase" evidence="2">
    <location>
        <begin position="41"/>
        <end position="128"/>
    </location>
</feature>
<name>A0ABN6L5S5_9BACT</name>
<accession>A0ABN6L5S5</accession>
<dbReference type="PANTHER" id="PTHR43861">
    <property type="entry name" value="TRANS-ACONITATE 2-METHYLTRANSFERASE-RELATED"/>
    <property type="match status" value="1"/>
</dbReference>
<dbReference type="InterPro" id="IPR029063">
    <property type="entry name" value="SAM-dependent_MTases_sf"/>
</dbReference>
<dbReference type="Gene3D" id="3.40.50.150">
    <property type="entry name" value="Vaccinia Virus protein VP39"/>
    <property type="match status" value="1"/>
</dbReference>
<reference evidence="3 4" key="1">
    <citation type="submission" date="2021-12" db="EMBL/GenBank/DDBJ databases">
        <title>Genome sequencing of bacteria with rrn-lacking chromosome and rrn-plasmid.</title>
        <authorList>
            <person name="Anda M."/>
            <person name="Iwasaki W."/>
        </authorList>
    </citation>
    <scope>NUCLEOTIDE SEQUENCE [LARGE SCALE GENOMIC DNA]</scope>
    <source>
        <strain evidence="3 4">NBRC 101262</strain>
    </source>
</reference>
<organism evidence="3 4">
    <name type="scientific">Persicobacter psychrovividus</name>
    <dbReference type="NCBI Taxonomy" id="387638"/>
    <lineage>
        <taxon>Bacteria</taxon>
        <taxon>Pseudomonadati</taxon>
        <taxon>Bacteroidota</taxon>
        <taxon>Cytophagia</taxon>
        <taxon>Cytophagales</taxon>
        <taxon>Persicobacteraceae</taxon>
        <taxon>Persicobacter</taxon>
    </lineage>
</organism>
<keyword evidence="1" id="KW-0808">Transferase</keyword>
<keyword evidence="4" id="KW-1185">Reference proteome</keyword>
<proteinExistence type="predicted"/>
<evidence type="ECO:0000313" key="3">
    <source>
        <dbReference type="EMBL" id="BDC98500.1"/>
    </source>
</evidence>
<dbReference type="InterPro" id="IPR041698">
    <property type="entry name" value="Methyltransf_25"/>
</dbReference>
<dbReference type="RefSeq" id="WP_338397708.1">
    <property type="nucleotide sequence ID" value="NZ_AP025292.1"/>
</dbReference>
<evidence type="ECO:0000313" key="4">
    <source>
        <dbReference type="Proteomes" id="UP001354989"/>
    </source>
</evidence>
<sequence>MADFYKNASTAQQYIKMTADYDSHFFSTAALPHLKAGGTALELGTGPGNDLHWLKAHLKVTASDNSPFFMEHIKANHPEVDVLEISAEAIQTDKTFDAIISNKVLHHLKNDDLESSIKGQAANLNDGGVAIHTFWWGAHEEEIMEMCFNYHQEQDLETAFGKHFELIKIERYTEIEENDSVLVIAKKK</sequence>
<gene>
    <name evidence="3" type="ORF">PEPS_07810</name>
</gene>
<evidence type="ECO:0000256" key="1">
    <source>
        <dbReference type="ARBA" id="ARBA00022679"/>
    </source>
</evidence>
<evidence type="ECO:0000259" key="2">
    <source>
        <dbReference type="Pfam" id="PF13649"/>
    </source>
</evidence>
<dbReference type="EMBL" id="AP025292">
    <property type="protein sequence ID" value="BDC98500.1"/>
    <property type="molecule type" value="Genomic_DNA"/>
</dbReference>